<evidence type="ECO:0000256" key="1">
    <source>
        <dbReference type="SAM" id="MobiDB-lite"/>
    </source>
</evidence>
<name>A0A1V9Z7I0_9STRA</name>
<comment type="caution">
    <text evidence="3">The sequence shown here is derived from an EMBL/GenBank/DDBJ whole genome shotgun (WGS) entry which is preliminary data.</text>
</comment>
<feature type="region of interest" description="Disordered" evidence="1">
    <location>
        <begin position="52"/>
        <end position="82"/>
    </location>
</feature>
<dbReference type="OrthoDB" id="157835at2759"/>
<dbReference type="Proteomes" id="UP000243217">
    <property type="component" value="Unassembled WGS sequence"/>
</dbReference>
<dbReference type="SUPFAM" id="SSF109993">
    <property type="entry name" value="VPS9 domain"/>
    <property type="match status" value="1"/>
</dbReference>
<dbReference type="AlphaFoldDB" id="A0A1V9Z7I0"/>
<evidence type="ECO:0000313" key="4">
    <source>
        <dbReference type="Proteomes" id="UP000243217"/>
    </source>
</evidence>
<reference evidence="3 4" key="1">
    <citation type="journal article" date="2014" name="Genome Biol. Evol.">
        <title>The secreted proteins of Achlya hypogyna and Thraustotheca clavata identify the ancestral oomycete secretome and reveal gene acquisitions by horizontal gene transfer.</title>
        <authorList>
            <person name="Misner I."/>
            <person name="Blouin N."/>
            <person name="Leonard G."/>
            <person name="Richards T.A."/>
            <person name="Lane C.E."/>
        </authorList>
    </citation>
    <scope>NUCLEOTIDE SEQUENCE [LARGE SCALE GENOMIC DNA]</scope>
    <source>
        <strain evidence="3 4">ATCC 34112</strain>
    </source>
</reference>
<sequence length="635" mass="72847">MNADIGAPDVWVTPGWMEYPVLEDFYGSAGLDTELESPYDVVFSPRTKSSFAYKEDRPEDDSDTSMDEMGEFSPGLVETPQETKPACFGNKYRMTTIKELSTLTDEQKEKCAANAYENDSVTMIAEELRVKLETCLSEVDVKLADKWKKYDTYVKATTPPAPPQPSLFSFFCAPQADPWKHYDGLNRLCEIVSKSTHHRMLNQLTRHKHHVQRLLNITHRRHQFDIGLASKELASFEPIDTILQHDLKLHLLGQQRKWLQHLNRAREQAKKDAAIHSVQYRDSDQSHYQIRHGKMRRLLEAASWYRLIQHSSGVGRSPHGSSTIEDNQRNDEKSALMDDVLAGEEFYDEYYDLMNTQEWWSVVQAQFENLVFAATDNRICQMVDRVCYNGAALACEDLVDQDQKKSKNLNIYLDLHHAWLKEPTPDHVLEFIEAVTLRVRHEFGILDDINKSLYIFMQRTMFPRLVSLCFNSKTLQECSRKDALWRSKQQRLRAQQVSMEQFGVTLKTAQRIRTSFPSSIFPQARSAFSAMGSLVPCDLLEEMLHGVIVLHQEAAVVFGTTRIAVDTFFPLLSYVLVHADIPFVHAHLYLLEHYALGEMTDSETHPNRNGEESYYVYCMHAAVEAICSLSCAPGA</sequence>
<dbReference type="EMBL" id="JNBS01002217">
    <property type="protein sequence ID" value="OQR93953.1"/>
    <property type="molecule type" value="Genomic_DNA"/>
</dbReference>
<feature type="compositionally biased region" description="Acidic residues" evidence="1">
    <location>
        <begin position="58"/>
        <end position="70"/>
    </location>
</feature>
<dbReference type="InterPro" id="IPR003123">
    <property type="entry name" value="VPS9"/>
</dbReference>
<dbReference type="Pfam" id="PF02204">
    <property type="entry name" value="VPS9"/>
    <property type="match status" value="1"/>
</dbReference>
<dbReference type="Gene3D" id="1.20.1050.80">
    <property type="entry name" value="VPS9 domain"/>
    <property type="match status" value="1"/>
</dbReference>
<evidence type="ECO:0000313" key="3">
    <source>
        <dbReference type="EMBL" id="OQR93953.1"/>
    </source>
</evidence>
<accession>A0A1V9Z7I0</accession>
<keyword evidence="4" id="KW-1185">Reference proteome</keyword>
<organism evidence="3 4">
    <name type="scientific">Thraustotheca clavata</name>
    <dbReference type="NCBI Taxonomy" id="74557"/>
    <lineage>
        <taxon>Eukaryota</taxon>
        <taxon>Sar</taxon>
        <taxon>Stramenopiles</taxon>
        <taxon>Oomycota</taxon>
        <taxon>Saprolegniomycetes</taxon>
        <taxon>Saprolegniales</taxon>
        <taxon>Achlyaceae</taxon>
        <taxon>Thraustotheca</taxon>
    </lineage>
</organism>
<feature type="domain" description="VPS9" evidence="2">
    <location>
        <begin position="479"/>
        <end position="635"/>
    </location>
</feature>
<dbReference type="InterPro" id="IPR037191">
    <property type="entry name" value="VPS9_dom_sf"/>
</dbReference>
<evidence type="ECO:0000259" key="2">
    <source>
        <dbReference type="PROSITE" id="PS51205"/>
    </source>
</evidence>
<gene>
    <name evidence="3" type="ORF">THRCLA_08295</name>
</gene>
<protein>
    <recommendedName>
        <fullName evidence="2">VPS9 domain-containing protein</fullName>
    </recommendedName>
</protein>
<dbReference type="PROSITE" id="PS51205">
    <property type="entry name" value="VPS9"/>
    <property type="match status" value="1"/>
</dbReference>
<proteinExistence type="predicted"/>